<organism evidence="6 7">
    <name type="scientific">Allokutzneria multivorans</name>
    <dbReference type="NCBI Taxonomy" id="1142134"/>
    <lineage>
        <taxon>Bacteria</taxon>
        <taxon>Bacillati</taxon>
        <taxon>Actinomycetota</taxon>
        <taxon>Actinomycetes</taxon>
        <taxon>Pseudonocardiales</taxon>
        <taxon>Pseudonocardiaceae</taxon>
        <taxon>Allokutzneria</taxon>
    </lineage>
</organism>
<evidence type="ECO:0000256" key="2">
    <source>
        <dbReference type="ARBA" id="ARBA00022827"/>
    </source>
</evidence>
<keyword evidence="7" id="KW-1185">Reference proteome</keyword>
<dbReference type="SUPFAM" id="SSF51905">
    <property type="entry name" value="FAD/NAD(P)-binding domain"/>
    <property type="match status" value="1"/>
</dbReference>
<keyword evidence="1" id="KW-0285">Flavoprotein</keyword>
<keyword evidence="2" id="KW-0274">FAD</keyword>
<evidence type="ECO:0000256" key="4">
    <source>
        <dbReference type="ARBA" id="ARBA00023033"/>
    </source>
</evidence>
<dbReference type="PANTHER" id="PTHR46972:SF1">
    <property type="entry name" value="FAD DEPENDENT OXIDOREDUCTASE DOMAIN-CONTAINING PROTEIN"/>
    <property type="match status" value="1"/>
</dbReference>
<dbReference type="EMBL" id="BAABAL010000021">
    <property type="protein sequence ID" value="GAA4032218.1"/>
    <property type="molecule type" value="Genomic_DNA"/>
</dbReference>
<dbReference type="InterPro" id="IPR036188">
    <property type="entry name" value="FAD/NAD-bd_sf"/>
</dbReference>
<dbReference type="Pfam" id="PF01494">
    <property type="entry name" value="FAD_binding_3"/>
    <property type="match status" value="1"/>
</dbReference>
<keyword evidence="3" id="KW-0560">Oxidoreductase</keyword>
<protein>
    <recommendedName>
        <fullName evidence="5">FAD-binding domain-containing protein</fullName>
    </recommendedName>
</protein>
<reference evidence="7" key="1">
    <citation type="journal article" date="2019" name="Int. J. Syst. Evol. Microbiol.">
        <title>The Global Catalogue of Microorganisms (GCM) 10K type strain sequencing project: providing services to taxonomists for standard genome sequencing and annotation.</title>
        <authorList>
            <consortium name="The Broad Institute Genomics Platform"/>
            <consortium name="The Broad Institute Genome Sequencing Center for Infectious Disease"/>
            <person name="Wu L."/>
            <person name="Ma J."/>
        </authorList>
    </citation>
    <scope>NUCLEOTIDE SEQUENCE [LARGE SCALE GENOMIC DNA]</scope>
    <source>
        <strain evidence="7">JCM 17342</strain>
    </source>
</reference>
<evidence type="ECO:0000256" key="3">
    <source>
        <dbReference type="ARBA" id="ARBA00023002"/>
    </source>
</evidence>
<dbReference type="RefSeq" id="WP_344884037.1">
    <property type="nucleotide sequence ID" value="NZ_BAABAL010000021.1"/>
</dbReference>
<dbReference type="InterPro" id="IPR002938">
    <property type="entry name" value="FAD-bd"/>
</dbReference>
<evidence type="ECO:0000256" key="1">
    <source>
        <dbReference type="ARBA" id="ARBA00022630"/>
    </source>
</evidence>
<feature type="domain" description="FAD-binding" evidence="5">
    <location>
        <begin position="27"/>
        <end position="69"/>
    </location>
</feature>
<proteinExistence type="predicted"/>
<dbReference type="PANTHER" id="PTHR46972">
    <property type="entry name" value="MONOOXYGENASE ASQM-RELATED"/>
    <property type="match status" value="1"/>
</dbReference>
<dbReference type="Proteomes" id="UP001501747">
    <property type="component" value="Unassembled WGS sequence"/>
</dbReference>
<comment type="caution">
    <text evidence="6">The sequence shown here is derived from an EMBL/GenBank/DDBJ whole genome shotgun (WGS) entry which is preliminary data.</text>
</comment>
<evidence type="ECO:0000259" key="5">
    <source>
        <dbReference type="Pfam" id="PF01494"/>
    </source>
</evidence>
<name>A0ABP7TW87_9PSEU</name>
<keyword evidence="4" id="KW-0503">Monooxygenase</keyword>
<dbReference type="Gene3D" id="3.50.50.60">
    <property type="entry name" value="FAD/NAD(P)-binding domain"/>
    <property type="match status" value="1"/>
</dbReference>
<sequence>MLTASTWIPLRRQDSTKRLPIRTSVPVPKWESSNVTVLGDAIHSMTPFRGIGADIALRDAQLLCRKLIEPDRPLLSRLASHGSAVCGGQQGRALGRAHRLPRDGRGARLEAPRLRRHRHLVLQPDFAILAEGGRQLIIDGVREPFKVGAGVVVGFTAQE</sequence>
<gene>
    <name evidence="6" type="ORF">GCM10022247_66550</name>
</gene>
<evidence type="ECO:0000313" key="6">
    <source>
        <dbReference type="EMBL" id="GAA4032218.1"/>
    </source>
</evidence>
<accession>A0ABP7TW87</accession>
<evidence type="ECO:0000313" key="7">
    <source>
        <dbReference type="Proteomes" id="UP001501747"/>
    </source>
</evidence>